<keyword evidence="3" id="KW-1185">Reference proteome</keyword>
<evidence type="ECO:0000259" key="1">
    <source>
        <dbReference type="Pfam" id="PF03478"/>
    </source>
</evidence>
<dbReference type="AlphaFoldDB" id="A0A8T1X954"/>
<organism evidence="2 3">
    <name type="scientific">Arabidopsis thaliana x Arabidopsis arenosa</name>
    <dbReference type="NCBI Taxonomy" id="1240361"/>
    <lineage>
        <taxon>Eukaryota</taxon>
        <taxon>Viridiplantae</taxon>
        <taxon>Streptophyta</taxon>
        <taxon>Embryophyta</taxon>
        <taxon>Tracheophyta</taxon>
        <taxon>Spermatophyta</taxon>
        <taxon>Magnoliopsida</taxon>
        <taxon>eudicotyledons</taxon>
        <taxon>Gunneridae</taxon>
        <taxon>Pentapetalae</taxon>
        <taxon>rosids</taxon>
        <taxon>malvids</taxon>
        <taxon>Brassicales</taxon>
        <taxon>Brassicaceae</taxon>
        <taxon>Camelineae</taxon>
        <taxon>Arabidopsis</taxon>
    </lineage>
</organism>
<feature type="domain" description="KIB1-4 beta-propeller" evidence="1">
    <location>
        <begin position="434"/>
        <end position="648"/>
    </location>
</feature>
<sequence length="674" mass="77752">MQRSTTLESAKAMHSTLIQRPKTGSPLLMLSSEKDGCRCNSVYNPEDGRVYEPKSDFSGYQFLGSSGKWFLVVDSRMKLYIIDVFSEKRIELPPLESFKGSLFKILRDGEENVKHMQMADNDPFRDEFPHAAEDLRGRLWVEDKNGNYVVVWQFEKNQFLGFCRTGDDHYREIPTQLEVQRELRGLYDMVLKGYNLYVFATREFIRHLDLSGQDEDGFKDVSEKHRLPMWMPRLTMKEHCLARSCLWGNPTPTVSPPARWLRVNATSFMNGVTEPAASASKLTDPYLLRQARKAADELLAGRTTSQKNCRRTVVVGSGTNCLSQSWVQYTSFRADRLGTRLFGITGFLSIETKADKKLYLAEAKLGTSVYDNWVLVSEAVDSRPKARSPLLMLSAEKDGCRSNSVYNPYNDRVYETKSDFSGYRFLGNSDLRGRLWVEDKNGNYVVVWQFEKNQFLGFCRTGDDHYREIPTELEVQRELRGLYDMVLKGYNLYVFATREFIRHLDLSGQDEDGFKDVSEKHRLPMWMPRLTMKERESRNQLKCIPSNKGIAVTRAGQVLLVYTFDLGTSESHRMFRLYKRDPKDLDPKTLDTWLLEVHSLGDEALFLDLGITVPADHTLGIEPNSIYFTSGDRIRHKESSCLDICVFNLITKTIKRFHGLSNFNFYDAQWFLPS</sequence>
<gene>
    <name evidence="2" type="ORF">ISN45_Un154g000030</name>
</gene>
<comment type="caution">
    <text evidence="2">The sequence shown here is derived from an EMBL/GenBank/DDBJ whole genome shotgun (WGS) entry which is preliminary data.</text>
</comment>
<accession>A0A8T1X954</accession>
<dbReference type="PANTHER" id="PTHR44259">
    <property type="entry name" value="OS07G0183000 PROTEIN-RELATED"/>
    <property type="match status" value="1"/>
</dbReference>
<proteinExistence type="predicted"/>
<dbReference type="InterPro" id="IPR050942">
    <property type="entry name" value="F-box_BR-signaling"/>
</dbReference>
<evidence type="ECO:0000313" key="2">
    <source>
        <dbReference type="EMBL" id="KAG7528338.1"/>
    </source>
</evidence>
<reference evidence="2 3" key="1">
    <citation type="submission" date="2020-12" db="EMBL/GenBank/DDBJ databases">
        <title>Concerted genomic and epigenomic changes stabilize Arabidopsis allopolyploids.</title>
        <authorList>
            <person name="Chen Z."/>
        </authorList>
    </citation>
    <scope>NUCLEOTIDE SEQUENCE [LARGE SCALE GENOMIC DNA]</scope>
    <source>
        <strain evidence="2">Allo738</strain>
        <tissue evidence="2">Leaf</tissue>
    </source>
</reference>
<dbReference type="Proteomes" id="UP000694240">
    <property type="component" value="Unassembled WGS sequence"/>
</dbReference>
<evidence type="ECO:0000313" key="3">
    <source>
        <dbReference type="Proteomes" id="UP000694240"/>
    </source>
</evidence>
<protein>
    <recommendedName>
        <fullName evidence="1">KIB1-4 beta-propeller domain-containing protein</fullName>
    </recommendedName>
</protein>
<dbReference type="InterPro" id="IPR005174">
    <property type="entry name" value="KIB1-4_b-propeller"/>
</dbReference>
<feature type="domain" description="KIB1-4 beta-propeller" evidence="1">
    <location>
        <begin position="43"/>
        <end position="229"/>
    </location>
</feature>
<dbReference type="EMBL" id="JAEFBK010000154">
    <property type="protein sequence ID" value="KAG7528338.1"/>
    <property type="molecule type" value="Genomic_DNA"/>
</dbReference>
<dbReference type="PANTHER" id="PTHR44259:SF73">
    <property type="entry name" value="F-BOX PROTEIN (DUF295)"/>
    <property type="match status" value="1"/>
</dbReference>
<dbReference type="Pfam" id="PF03478">
    <property type="entry name" value="Beta-prop_KIB1-4"/>
    <property type="match status" value="2"/>
</dbReference>
<name>A0A8T1X954_9BRAS</name>